<accession>A0A0P1F2N4</accession>
<sequence length="48" mass="5446">MEHQLHTIPLQQAIENAHKERAAAFTSLWKNWFGLRAAFAPLAVMQAT</sequence>
<name>A0A0P1F2N4_9RHOB</name>
<protein>
    <submittedName>
        <fullName evidence="1">Uncharacterized protein</fullName>
    </submittedName>
</protein>
<dbReference type="AlphaFoldDB" id="A0A0P1F2N4"/>
<evidence type="ECO:0000313" key="2">
    <source>
        <dbReference type="Proteomes" id="UP000051298"/>
    </source>
</evidence>
<evidence type="ECO:0000313" key="1">
    <source>
        <dbReference type="EMBL" id="CUH61764.1"/>
    </source>
</evidence>
<dbReference type="Proteomes" id="UP000051298">
    <property type="component" value="Unassembled WGS sequence"/>
</dbReference>
<gene>
    <name evidence="1" type="ORF">THS5294_03076</name>
</gene>
<reference evidence="1 2" key="1">
    <citation type="submission" date="2015-09" db="EMBL/GenBank/DDBJ databases">
        <authorList>
            <consortium name="Swine Surveillance"/>
        </authorList>
    </citation>
    <scope>NUCLEOTIDE SEQUENCE [LARGE SCALE GENOMIC DNA]</scope>
    <source>
        <strain evidence="1 2">CECT 5294</strain>
    </source>
</reference>
<organism evidence="1 2">
    <name type="scientific">Thalassobacter stenotrophicus</name>
    <dbReference type="NCBI Taxonomy" id="266809"/>
    <lineage>
        <taxon>Bacteria</taxon>
        <taxon>Pseudomonadati</taxon>
        <taxon>Pseudomonadota</taxon>
        <taxon>Alphaproteobacteria</taxon>
        <taxon>Rhodobacterales</taxon>
        <taxon>Roseobacteraceae</taxon>
        <taxon>Thalassobacter</taxon>
    </lineage>
</organism>
<proteinExistence type="predicted"/>
<dbReference type="RefSeq" id="WP_158508606.1">
    <property type="nucleotide sequence ID" value="NZ_CYRX01000033.1"/>
</dbReference>
<dbReference type="EMBL" id="CYRX01000033">
    <property type="protein sequence ID" value="CUH61764.1"/>
    <property type="molecule type" value="Genomic_DNA"/>
</dbReference>